<dbReference type="Gene3D" id="1.10.10.60">
    <property type="entry name" value="Homeodomain-like"/>
    <property type="match status" value="1"/>
</dbReference>
<gene>
    <name evidence="4" type="ORF">K8N75_11965</name>
</gene>
<dbReference type="InterPro" id="IPR036271">
    <property type="entry name" value="Tet_transcr_reg_TetR-rel_C_sf"/>
</dbReference>
<feature type="domain" description="HTH tetR-type" evidence="3">
    <location>
        <begin position="12"/>
        <end position="72"/>
    </location>
</feature>
<comment type="caution">
    <text evidence="4">The sequence shown here is derived from an EMBL/GenBank/DDBJ whole genome shotgun (WGS) entry which is preliminary data.</text>
</comment>
<dbReference type="EMBL" id="JAIOUQ010000014">
    <property type="protein sequence ID" value="MBZ2166752.1"/>
    <property type="molecule type" value="Genomic_DNA"/>
</dbReference>
<dbReference type="InterPro" id="IPR023772">
    <property type="entry name" value="DNA-bd_HTH_TetR-type_CS"/>
</dbReference>
<dbReference type="PROSITE" id="PS50977">
    <property type="entry name" value="HTH_TETR_2"/>
    <property type="match status" value="1"/>
</dbReference>
<dbReference type="SUPFAM" id="SSF48498">
    <property type="entry name" value="Tetracyclin repressor-like, C-terminal domain"/>
    <property type="match status" value="1"/>
</dbReference>
<organism evidence="4 5">
    <name type="scientific">Methanobacterium spitsbergense</name>
    <dbReference type="NCBI Taxonomy" id="2874285"/>
    <lineage>
        <taxon>Archaea</taxon>
        <taxon>Methanobacteriati</taxon>
        <taxon>Methanobacteriota</taxon>
        <taxon>Methanomada group</taxon>
        <taxon>Methanobacteria</taxon>
        <taxon>Methanobacteriales</taxon>
        <taxon>Methanobacteriaceae</taxon>
        <taxon>Methanobacterium</taxon>
    </lineage>
</organism>
<dbReference type="RefSeq" id="WP_338038052.1">
    <property type="nucleotide sequence ID" value="NZ_JAIOUQ010000014.1"/>
</dbReference>
<dbReference type="InterPro" id="IPR050109">
    <property type="entry name" value="HTH-type_TetR-like_transc_reg"/>
</dbReference>
<dbReference type="AlphaFoldDB" id="A0A8T5URS1"/>
<dbReference type="PROSITE" id="PS01081">
    <property type="entry name" value="HTH_TETR_1"/>
    <property type="match status" value="1"/>
</dbReference>
<evidence type="ECO:0000313" key="5">
    <source>
        <dbReference type="Proteomes" id="UP000825933"/>
    </source>
</evidence>
<dbReference type="PANTHER" id="PTHR30328:SF54">
    <property type="entry name" value="HTH-TYPE TRANSCRIPTIONAL REPRESSOR SCO4008"/>
    <property type="match status" value="1"/>
</dbReference>
<accession>A0A8T5URS1</accession>
<dbReference type="PRINTS" id="PR00455">
    <property type="entry name" value="HTHTETR"/>
</dbReference>
<dbReference type="GO" id="GO:0003677">
    <property type="term" value="F:DNA binding"/>
    <property type="evidence" value="ECO:0007669"/>
    <property type="project" value="UniProtKB-UniRule"/>
</dbReference>
<dbReference type="Gene3D" id="1.10.357.10">
    <property type="entry name" value="Tetracycline Repressor, domain 2"/>
    <property type="match status" value="1"/>
</dbReference>
<keyword evidence="1 2" id="KW-0238">DNA-binding</keyword>
<dbReference type="InterPro" id="IPR001647">
    <property type="entry name" value="HTH_TetR"/>
</dbReference>
<proteinExistence type="predicted"/>
<dbReference type="Proteomes" id="UP000825933">
    <property type="component" value="Unassembled WGS sequence"/>
</dbReference>
<evidence type="ECO:0000313" key="4">
    <source>
        <dbReference type="EMBL" id="MBZ2166752.1"/>
    </source>
</evidence>
<dbReference type="Pfam" id="PF00440">
    <property type="entry name" value="TetR_N"/>
    <property type="match status" value="1"/>
</dbReference>
<keyword evidence="5" id="KW-1185">Reference proteome</keyword>
<dbReference type="SUPFAM" id="SSF46689">
    <property type="entry name" value="Homeodomain-like"/>
    <property type="match status" value="1"/>
</dbReference>
<name>A0A8T5URS1_9EURY</name>
<feature type="DNA-binding region" description="H-T-H motif" evidence="2">
    <location>
        <begin position="35"/>
        <end position="54"/>
    </location>
</feature>
<sequence>MSISPRRKRDRERKTNEIVVAAENEFFSKGYEKTTMESIAAKLELTKPALYRYFKNKDDLYYAVVLRGTIILANMMDKEVASQDTGIKKIYATGLAYCKFYKEYPDYTKVLLEAKADFSPVKDSINLEKLIEYSTKQLTIMCNAIETGKKDGTIRADIDTFMTALYLIESTTAILQLSKNTEFAIKSMGINKEEFIRHSFKLMGNSIENNDKENNI</sequence>
<evidence type="ECO:0000259" key="3">
    <source>
        <dbReference type="PROSITE" id="PS50977"/>
    </source>
</evidence>
<evidence type="ECO:0000256" key="2">
    <source>
        <dbReference type="PROSITE-ProRule" id="PRU00335"/>
    </source>
</evidence>
<reference evidence="5" key="1">
    <citation type="journal article" date="2022" name="Microbiol. Resour. Announc.">
        <title>Draft Genome Sequence of a Methanogenic Archaeon from West Spitsbergen Permafrost.</title>
        <authorList>
            <person name="Trubitsyn V."/>
            <person name="Rivkina E."/>
            <person name="Shcherbakova V."/>
        </authorList>
    </citation>
    <scope>NUCLEOTIDE SEQUENCE [LARGE SCALE GENOMIC DNA]</scope>
    <source>
        <strain evidence="5">VT</strain>
    </source>
</reference>
<dbReference type="InterPro" id="IPR009057">
    <property type="entry name" value="Homeodomain-like_sf"/>
</dbReference>
<dbReference type="PANTHER" id="PTHR30328">
    <property type="entry name" value="TRANSCRIPTIONAL REPRESSOR"/>
    <property type="match status" value="1"/>
</dbReference>
<protein>
    <submittedName>
        <fullName evidence="4">TetR/AcrR family transcriptional regulator</fullName>
    </submittedName>
</protein>
<evidence type="ECO:0000256" key="1">
    <source>
        <dbReference type="ARBA" id="ARBA00023125"/>
    </source>
</evidence>